<evidence type="ECO:0000313" key="3">
    <source>
        <dbReference type="EMBL" id="QHT74361.1"/>
    </source>
</evidence>
<organism evidence="3">
    <name type="scientific">viral metagenome</name>
    <dbReference type="NCBI Taxonomy" id="1070528"/>
    <lineage>
        <taxon>unclassified sequences</taxon>
        <taxon>metagenomes</taxon>
        <taxon>organismal metagenomes</taxon>
    </lineage>
</organism>
<dbReference type="AlphaFoldDB" id="A0A6C0H1E1"/>
<feature type="domain" description="Minor capsid protein P9 transmembrane helices" evidence="2">
    <location>
        <begin position="32"/>
        <end position="100"/>
    </location>
</feature>
<evidence type="ECO:0000256" key="1">
    <source>
        <dbReference type="SAM" id="Phobius"/>
    </source>
</evidence>
<dbReference type="Pfam" id="PF19066">
    <property type="entry name" value="P9_TM"/>
    <property type="match status" value="1"/>
</dbReference>
<name>A0A6C0H1E1_9ZZZZ</name>
<proteinExistence type="predicted"/>
<feature type="transmembrane region" description="Helical" evidence="1">
    <location>
        <begin position="84"/>
        <end position="102"/>
    </location>
</feature>
<keyword evidence="1" id="KW-0812">Transmembrane</keyword>
<dbReference type="EMBL" id="MN739849">
    <property type="protein sequence ID" value="QHT74361.1"/>
    <property type="molecule type" value="Genomic_DNA"/>
</dbReference>
<keyword evidence="1" id="KW-1133">Transmembrane helix</keyword>
<evidence type="ECO:0000259" key="2">
    <source>
        <dbReference type="Pfam" id="PF19066"/>
    </source>
</evidence>
<sequence length="263" mass="29856">MSQQLPANPPNGNILVDLNDISTMKKQEHIPFWTENPNIIFDAKYIFEFFPVEGMSYEQKLNAVTRTVILLTIIGMTISSSLRLFLISLVTIGAIFLLYYYHTKEQEKKDVKKELQSIKESFEGPARDYLTKNNISVAEPIFTEPTSSNPFNNVLVTDYDYNPNKQPAPPAFNKNINEKILTQAKQFVNEANPDQPNISNKLFASLGDNLDFEQSLRPFHSTASTTIPNDQNAFAEFCYGSMISCKEGNDFACARNLSRHTNY</sequence>
<reference evidence="3" key="1">
    <citation type="journal article" date="2020" name="Nature">
        <title>Giant virus diversity and host interactions through global metagenomics.</title>
        <authorList>
            <person name="Schulz F."/>
            <person name="Roux S."/>
            <person name="Paez-Espino D."/>
            <person name="Jungbluth S."/>
            <person name="Walsh D.A."/>
            <person name="Denef V.J."/>
            <person name="McMahon K.D."/>
            <person name="Konstantinidis K.T."/>
            <person name="Eloe-Fadrosh E.A."/>
            <person name="Kyrpides N.C."/>
            <person name="Woyke T."/>
        </authorList>
    </citation>
    <scope>NUCLEOTIDE SEQUENCE</scope>
    <source>
        <strain evidence="3">GVMAG-M-3300023179-59</strain>
    </source>
</reference>
<accession>A0A6C0H1E1</accession>
<keyword evidence="1" id="KW-0472">Membrane</keyword>
<protein>
    <recommendedName>
        <fullName evidence="2">Minor capsid protein P9 transmembrane helices domain-containing protein</fullName>
    </recommendedName>
</protein>
<dbReference type="InterPro" id="IPR043915">
    <property type="entry name" value="P9_TM"/>
</dbReference>